<evidence type="ECO:0000256" key="1">
    <source>
        <dbReference type="ARBA" id="ARBA00022475"/>
    </source>
</evidence>
<dbReference type="Pfam" id="PF00448">
    <property type="entry name" value="SRP54"/>
    <property type="match status" value="1"/>
</dbReference>
<comment type="catalytic activity">
    <reaction evidence="8 9">
        <text>GTP + H2O = GDP + phosphate + H(+)</text>
        <dbReference type="Rhea" id="RHEA:19669"/>
        <dbReference type="ChEBI" id="CHEBI:15377"/>
        <dbReference type="ChEBI" id="CHEBI:15378"/>
        <dbReference type="ChEBI" id="CHEBI:37565"/>
        <dbReference type="ChEBI" id="CHEBI:43474"/>
        <dbReference type="ChEBI" id="CHEBI:58189"/>
        <dbReference type="EC" id="3.6.5.4"/>
    </reaction>
</comment>
<dbReference type="InterPro" id="IPR003593">
    <property type="entry name" value="AAA+_ATPase"/>
</dbReference>
<evidence type="ECO:0000313" key="12">
    <source>
        <dbReference type="EMBL" id="PFG74776.1"/>
    </source>
</evidence>
<sequence length="336" mass="36032">MRFWRRKPAEAQPANEAAPPAPAEPTAEERAELHEQTGRAVERTRRGIFGRLTALFEKADFGEAIWDELEEILIGSDAGLETTTAILDRVRQRARKEGVKQSARVREILRDELIATLREPGGTVPAWSRPDAPAPLVILVVGVNGAGKTTTIAKMAHAFKRDGATVILGAADTFRAAATDQLKVWGERVGVRVVAHQPGADPGAVAFDTLAAAESSRADVVIIDTAGRLHTKSNLMEELKKIDRVIKRKDPSAPHETLLVLDATTGQNGLQQARTFTGAVGVTGIVLAKLDGTAKGGIAFAIAHELGIPVRFIGTGERMEDLAPFDPVEFVDSLLA</sequence>
<dbReference type="FunFam" id="3.40.50.300:FF:000053">
    <property type="entry name" value="Signal recognition particle receptor FtsY"/>
    <property type="match status" value="1"/>
</dbReference>
<comment type="subunit">
    <text evidence="9">Part of the signal recognition particle protein translocation system, which is composed of SRP and FtsY.</text>
</comment>
<proteinExistence type="inferred from homology"/>
<dbReference type="InterPro" id="IPR036225">
    <property type="entry name" value="SRP/SRP_N"/>
</dbReference>
<dbReference type="InterPro" id="IPR000897">
    <property type="entry name" value="SRP54_GTPase_dom"/>
</dbReference>
<keyword evidence="3 9" id="KW-0547">Nucleotide-binding</keyword>
<keyword evidence="6 9" id="KW-0472">Membrane</keyword>
<comment type="caution">
    <text evidence="12">The sequence shown here is derived from an EMBL/GenBank/DDBJ whole genome shotgun (WGS) entry which is preliminary data.</text>
</comment>
<evidence type="ECO:0000256" key="10">
    <source>
        <dbReference type="SAM" id="MobiDB-lite"/>
    </source>
</evidence>
<feature type="domain" description="SRP54-type proteins GTP-binding" evidence="11">
    <location>
        <begin position="309"/>
        <end position="322"/>
    </location>
</feature>
<feature type="binding site" evidence="9">
    <location>
        <begin position="142"/>
        <end position="149"/>
    </location>
    <ligand>
        <name>GTP</name>
        <dbReference type="ChEBI" id="CHEBI:37565"/>
    </ligand>
</feature>
<dbReference type="HAMAP" id="MF_00920">
    <property type="entry name" value="FtsY"/>
    <property type="match status" value="1"/>
</dbReference>
<reference evidence="12 13" key="1">
    <citation type="submission" date="2017-09" db="EMBL/GenBank/DDBJ databases">
        <title>Sequencing the genomes of two abundant thermophiles in Great Basin hot springs: Thermocrinis jamiesonii and novel Chloroflexi Thermoflexus hugenholtzii.</title>
        <authorList>
            <person name="Hedlund B."/>
        </authorList>
    </citation>
    <scope>NUCLEOTIDE SEQUENCE [LARGE SCALE GENOMIC DNA]</scope>
    <source>
        <strain evidence="12 13">G233</strain>
    </source>
</reference>
<evidence type="ECO:0000313" key="13">
    <source>
        <dbReference type="Proteomes" id="UP000223071"/>
    </source>
</evidence>
<dbReference type="CDD" id="cd17874">
    <property type="entry name" value="FtsY"/>
    <property type="match status" value="1"/>
</dbReference>
<dbReference type="EC" id="3.6.5.4" evidence="9"/>
<evidence type="ECO:0000256" key="2">
    <source>
        <dbReference type="ARBA" id="ARBA00022490"/>
    </source>
</evidence>
<evidence type="ECO:0000256" key="6">
    <source>
        <dbReference type="ARBA" id="ARBA00023136"/>
    </source>
</evidence>
<protein>
    <recommendedName>
        <fullName evidence="9">Signal recognition particle receptor FtsY</fullName>
        <shortName evidence="9">SRP receptor</shortName>
        <ecNumber evidence="9">3.6.5.4</ecNumber>
    </recommendedName>
</protein>
<feature type="region of interest" description="Disordered" evidence="10">
    <location>
        <begin position="1"/>
        <end position="40"/>
    </location>
</feature>
<dbReference type="SUPFAM" id="SSF47364">
    <property type="entry name" value="Domain of the SRP/SRP receptor G-proteins"/>
    <property type="match status" value="1"/>
</dbReference>
<evidence type="ECO:0000256" key="4">
    <source>
        <dbReference type="ARBA" id="ARBA00022801"/>
    </source>
</evidence>
<dbReference type="SMART" id="SM00962">
    <property type="entry name" value="SRP54"/>
    <property type="match status" value="1"/>
</dbReference>
<dbReference type="InterPro" id="IPR027417">
    <property type="entry name" value="P-loop_NTPase"/>
</dbReference>
<dbReference type="Gene3D" id="3.40.50.300">
    <property type="entry name" value="P-loop containing nucleotide triphosphate hydrolases"/>
    <property type="match status" value="1"/>
</dbReference>
<dbReference type="PANTHER" id="PTHR43134:SF1">
    <property type="entry name" value="SIGNAL RECOGNITION PARTICLE RECEPTOR SUBUNIT ALPHA"/>
    <property type="match status" value="1"/>
</dbReference>
<dbReference type="SMART" id="SM00963">
    <property type="entry name" value="SRP54_N"/>
    <property type="match status" value="1"/>
</dbReference>
<gene>
    <name evidence="9" type="primary">ftsY</name>
    <name evidence="12" type="ORF">A9A59_2017</name>
</gene>
<comment type="function">
    <text evidence="9">Involved in targeting and insertion of nascent membrane proteins into the cytoplasmic membrane. Acts as a receptor for the complex formed by the signal recognition particle (SRP) and the ribosome-nascent chain (RNC).</text>
</comment>
<evidence type="ECO:0000256" key="9">
    <source>
        <dbReference type="HAMAP-Rule" id="MF_00920"/>
    </source>
</evidence>
<comment type="caution">
    <text evidence="9">Lacks conserved residue(s) required for the propagation of feature annotation.</text>
</comment>
<dbReference type="GO" id="GO:0005047">
    <property type="term" value="F:signal recognition particle binding"/>
    <property type="evidence" value="ECO:0007669"/>
    <property type="project" value="TreeGrafter"/>
</dbReference>
<keyword evidence="4 9" id="KW-0378">Hydrolase</keyword>
<keyword evidence="2 9" id="KW-0963">Cytoplasm</keyword>
<dbReference type="RefSeq" id="WP_098504134.1">
    <property type="nucleotide sequence ID" value="NZ_PDJQ01000001.1"/>
</dbReference>
<dbReference type="GO" id="GO:0005737">
    <property type="term" value="C:cytoplasm"/>
    <property type="evidence" value="ECO:0007669"/>
    <property type="project" value="UniProtKB-SubCell"/>
</dbReference>
<dbReference type="Pfam" id="PF02881">
    <property type="entry name" value="SRP54_N"/>
    <property type="match status" value="1"/>
</dbReference>
<dbReference type="SUPFAM" id="SSF52540">
    <property type="entry name" value="P-loop containing nucleoside triphosphate hydrolases"/>
    <property type="match status" value="1"/>
</dbReference>
<keyword evidence="13" id="KW-1185">Reference proteome</keyword>
<dbReference type="PROSITE" id="PS00300">
    <property type="entry name" value="SRP54"/>
    <property type="match status" value="1"/>
</dbReference>
<feature type="compositionally biased region" description="Basic and acidic residues" evidence="10">
    <location>
        <begin position="27"/>
        <end position="40"/>
    </location>
</feature>
<dbReference type="NCBIfam" id="TIGR00064">
    <property type="entry name" value="ftsY"/>
    <property type="match status" value="1"/>
</dbReference>
<dbReference type="Proteomes" id="UP000223071">
    <property type="component" value="Unassembled WGS sequence"/>
</dbReference>
<comment type="subcellular location">
    <subcellularLocation>
        <location evidence="9">Cell membrane</location>
        <topology evidence="9">Peripheral membrane protein</topology>
        <orientation evidence="9">Cytoplasmic side</orientation>
    </subcellularLocation>
    <subcellularLocation>
        <location evidence="9">Cytoplasm</location>
    </subcellularLocation>
</comment>
<evidence type="ECO:0000256" key="3">
    <source>
        <dbReference type="ARBA" id="ARBA00022741"/>
    </source>
</evidence>
<dbReference type="InterPro" id="IPR004390">
    <property type="entry name" value="SR_rcpt_FtsY"/>
</dbReference>
<dbReference type="Gene3D" id="1.20.120.140">
    <property type="entry name" value="Signal recognition particle SRP54, nucleotide-binding domain"/>
    <property type="match status" value="1"/>
</dbReference>
<dbReference type="AlphaFoldDB" id="A0A2A9HIG8"/>
<organism evidence="12 13">
    <name type="scientific">Tepidiforma thermophila (strain KCTC 52669 / CGMCC 1.13589 / G233)</name>
    <dbReference type="NCBI Taxonomy" id="2761530"/>
    <lineage>
        <taxon>Bacteria</taxon>
        <taxon>Bacillati</taxon>
        <taxon>Chloroflexota</taxon>
        <taxon>Tepidiformia</taxon>
        <taxon>Tepidiformales</taxon>
        <taxon>Tepidiformaceae</taxon>
        <taxon>Tepidiforma</taxon>
    </lineage>
</organism>
<dbReference type="InterPro" id="IPR042101">
    <property type="entry name" value="SRP54_N_sf"/>
</dbReference>
<keyword evidence="1 9" id="KW-1003">Cell membrane</keyword>
<dbReference type="GO" id="GO:0006614">
    <property type="term" value="P:SRP-dependent cotranslational protein targeting to membrane"/>
    <property type="evidence" value="ECO:0007669"/>
    <property type="project" value="InterPro"/>
</dbReference>
<dbReference type="GO" id="GO:0003924">
    <property type="term" value="F:GTPase activity"/>
    <property type="evidence" value="ECO:0007669"/>
    <property type="project" value="UniProtKB-UniRule"/>
</dbReference>
<dbReference type="PANTHER" id="PTHR43134">
    <property type="entry name" value="SIGNAL RECOGNITION PARTICLE RECEPTOR SUBUNIT ALPHA"/>
    <property type="match status" value="1"/>
</dbReference>
<evidence type="ECO:0000256" key="7">
    <source>
        <dbReference type="ARBA" id="ARBA00023170"/>
    </source>
</evidence>
<dbReference type="GO" id="GO:0005886">
    <property type="term" value="C:plasma membrane"/>
    <property type="evidence" value="ECO:0007669"/>
    <property type="project" value="UniProtKB-SubCell"/>
</dbReference>
<name>A0A2A9HIG8_TEPT2</name>
<comment type="similarity">
    <text evidence="9">Belongs to the GTP-binding SRP family. FtsY subfamily.</text>
</comment>
<evidence type="ECO:0000256" key="5">
    <source>
        <dbReference type="ARBA" id="ARBA00023134"/>
    </source>
</evidence>
<dbReference type="GO" id="GO:0005525">
    <property type="term" value="F:GTP binding"/>
    <property type="evidence" value="ECO:0007669"/>
    <property type="project" value="UniProtKB-UniRule"/>
</dbReference>
<feature type="binding site" evidence="9">
    <location>
        <begin position="224"/>
        <end position="228"/>
    </location>
    <ligand>
        <name>GTP</name>
        <dbReference type="ChEBI" id="CHEBI:37565"/>
    </ligand>
</feature>
<keyword evidence="7 9" id="KW-0675">Receptor</keyword>
<dbReference type="InterPro" id="IPR013822">
    <property type="entry name" value="Signal_recog_particl_SRP54_hlx"/>
</dbReference>
<dbReference type="SMART" id="SM00382">
    <property type="entry name" value="AAA"/>
    <property type="match status" value="1"/>
</dbReference>
<dbReference type="EMBL" id="PDJQ01000001">
    <property type="protein sequence ID" value="PFG74776.1"/>
    <property type="molecule type" value="Genomic_DNA"/>
</dbReference>
<accession>A0A2A9HIG8</accession>
<evidence type="ECO:0000259" key="11">
    <source>
        <dbReference type="PROSITE" id="PS00300"/>
    </source>
</evidence>
<keyword evidence="5 9" id="KW-0342">GTP-binding</keyword>
<evidence type="ECO:0000256" key="8">
    <source>
        <dbReference type="ARBA" id="ARBA00048027"/>
    </source>
</evidence>